<evidence type="ECO:0000256" key="2">
    <source>
        <dbReference type="ARBA" id="ARBA00022857"/>
    </source>
</evidence>
<dbReference type="Gene3D" id="3.40.50.720">
    <property type="entry name" value="NAD(P)-binding Rossmann-like Domain"/>
    <property type="match status" value="1"/>
</dbReference>
<evidence type="ECO:0000256" key="5">
    <source>
        <dbReference type="ARBA" id="ARBA00048980"/>
    </source>
</evidence>
<dbReference type="GO" id="GO:0070402">
    <property type="term" value="F:NADPH binding"/>
    <property type="evidence" value="ECO:0007669"/>
    <property type="project" value="TreeGrafter"/>
</dbReference>
<evidence type="ECO:0000313" key="8">
    <source>
        <dbReference type="Proteomes" id="UP000199657"/>
    </source>
</evidence>
<name>A0A1H8UDW0_9GAMM</name>
<evidence type="ECO:0000313" key="7">
    <source>
        <dbReference type="EMBL" id="SEP01361.1"/>
    </source>
</evidence>
<proteinExistence type="inferred from homology"/>
<dbReference type="NCBIfam" id="NF008024">
    <property type="entry name" value="PRK10754.1"/>
    <property type="match status" value="1"/>
</dbReference>
<dbReference type="GO" id="GO:0035925">
    <property type="term" value="F:mRNA 3'-UTR AU-rich region binding"/>
    <property type="evidence" value="ECO:0007669"/>
    <property type="project" value="TreeGrafter"/>
</dbReference>
<dbReference type="InterPro" id="IPR011032">
    <property type="entry name" value="GroES-like_sf"/>
</dbReference>
<dbReference type="STRING" id="406100.SAMN04488052_106128"/>
<dbReference type="GO" id="GO:0003960">
    <property type="term" value="F:quinone reductase (NADPH) activity"/>
    <property type="evidence" value="ECO:0007669"/>
    <property type="project" value="UniProtKB-EC"/>
</dbReference>
<dbReference type="InterPro" id="IPR002364">
    <property type="entry name" value="Quin_OxRdtase/zeta-crystal_CS"/>
</dbReference>
<dbReference type="InterPro" id="IPR013154">
    <property type="entry name" value="ADH-like_N"/>
</dbReference>
<dbReference type="PANTHER" id="PTHR48106">
    <property type="entry name" value="QUINONE OXIDOREDUCTASE PIG3-RELATED"/>
    <property type="match status" value="1"/>
</dbReference>
<dbReference type="PANTHER" id="PTHR48106:SF13">
    <property type="entry name" value="QUINONE OXIDOREDUCTASE-RELATED"/>
    <property type="match status" value="1"/>
</dbReference>
<keyword evidence="8" id="KW-1185">Reference proteome</keyword>
<dbReference type="Gene3D" id="3.90.180.10">
    <property type="entry name" value="Medium-chain alcohol dehydrogenases, catalytic domain"/>
    <property type="match status" value="1"/>
</dbReference>
<dbReference type="InterPro" id="IPR036291">
    <property type="entry name" value="NAD(P)-bd_dom_sf"/>
</dbReference>
<dbReference type="RefSeq" id="WP_091644868.1">
    <property type="nucleotide sequence ID" value="NZ_FOEG01000006.1"/>
</dbReference>
<evidence type="ECO:0000256" key="4">
    <source>
        <dbReference type="ARBA" id="ARBA00038919"/>
    </source>
</evidence>
<comment type="catalytic activity">
    <reaction evidence="5">
        <text>2 a quinone + NADPH + H(+) = 2 a 1,4-benzosemiquinone + NADP(+)</text>
        <dbReference type="Rhea" id="RHEA:14269"/>
        <dbReference type="ChEBI" id="CHEBI:15378"/>
        <dbReference type="ChEBI" id="CHEBI:57783"/>
        <dbReference type="ChEBI" id="CHEBI:58349"/>
        <dbReference type="ChEBI" id="CHEBI:132124"/>
        <dbReference type="ChEBI" id="CHEBI:134225"/>
        <dbReference type="EC" id="1.6.5.5"/>
    </reaction>
</comment>
<evidence type="ECO:0000259" key="6">
    <source>
        <dbReference type="SMART" id="SM00829"/>
    </source>
</evidence>
<dbReference type="SMART" id="SM00829">
    <property type="entry name" value="PKS_ER"/>
    <property type="match status" value="1"/>
</dbReference>
<dbReference type="PROSITE" id="PS01162">
    <property type="entry name" value="QOR_ZETA_CRYSTAL"/>
    <property type="match status" value="1"/>
</dbReference>
<feature type="domain" description="Enoyl reductase (ER)" evidence="6">
    <location>
        <begin position="11"/>
        <end position="323"/>
    </location>
</feature>
<dbReference type="SUPFAM" id="SSF50129">
    <property type="entry name" value="GroES-like"/>
    <property type="match status" value="1"/>
</dbReference>
<accession>A0A1H8UDW0</accession>
<organism evidence="7 8">
    <name type="scientific">Aquisalimonas asiatica</name>
    <dbReference type="NCBI Taxonomy" id="406100"/>
    <lineage>
        <taxon>Bacteria</taxon>
        <taxon>Pseudomonadati</taxon>
        <taxon>Pseudomonadota</taxon>
        <taxon>Gammaproteobacteria</taxon>
        <taxon>Chromatiales</taxon>
        <taxon>Ectothiorhodospiraceae</taxon>
        <taxon>Aquisalimonas</taxon>
    </lineage>
</organism>
<keyword evidence="3" id="KW-0560">Oxidoreductase</keyword>
<dbReference type="OrthoDB" id="9785812at2"/>
<dbReference type="Pfam" id="PF00107">
    <property type="entry name" value="ADH_zinc_N"/>
    <property type="match status" value="1"/>
</dbReference>
<dbReference type="EMBL" id="FOEG01000006">
    <property type="protein sequence ID" value="SEP01361.1"/>
    <property type="molecule type" value="Genomic_DNA"/>
</dbReference>
<dbReference type="GO" id="GO:0005829">
    <property type="term" value="C:cytosol"/>
    <property type="evidence" value="ECO:0007669"/>
    <property type="project" value="TreeGrafter"/>
</dbReference>
<dbReference type="GO" id="GO:0008270">
    <property type="term" value="F:zinc ion binding"/>
    <property type="evidence" value="ECO:0007669"/>
    <property type="project" value="InterPro"/>
</dbReference>
<gene>
    <name evidence="7" type="ORF">SAMN04488052_106128</name>
</gene>
<dbReference type="InterPro" id="IPR013149">
    <property type="entry name" value="ADH-like_C"/>
</dbReference>
<comment type="similarity">
    <text evidence="1">Belongs to the zinc-containing alcohol dehydrogenase family. Quinone oxidoreductase subfamily.</text>
</comment>
<dbReference type="EC" id="1.6.5.5" evidence="4"/>
<keyword evidence="2" id="KW-0521">NADP</keyword>
<protein>
    <recommendedName>
        <fullName evidence="4">NADPH:quinone reductase</fullName>
        <ecNumber evidence="4">1.6.5.5</ecNumber>
    </recommendedName>
</protein>
<dbReference type="Proteomes" id="UP000199657">
    <property type="component" value="Unassembled WGS sequence"/>
</dbReference>
<dbReference type="AlphaFoldDB" id="A0A1H8UDW0"/>
<evidence type="ECO:0000256" key="1">
    <source>
        <dbReference type="ARBA" id="ARBA00010371"/>
    </source>
</evidence>
<dbReference type="Pfam" id="PF08240">
    <property type="entry name" value="ADH_N"/>
    <property type="match status" value="1"/>
</dbReference>
<dbReference type="CDD" id="cd05286">
    <property type="entry name" value="QOR2"/>
    <property type="match status" value="1"/>
</dbReference>
<evidence type="ECO:0000256" key="3">
    <source>
        <dbReference type="ARBA" id="ARBA00023002"/>
    </source>
</evidence>
<sequence length="326" mass="34513">MPQAIVVHETGGPEQMHWETVDVGTPGAGEALVRHTVVGLNFIDVYFRTGLYPPPQLPFTPGMEAAGVVEAVGEGVDHIAPGDRVAYAAGPPGAYTEQRVMAADRLVKVPDSISDETAAAMMLKGMTAWYLLRRTYPVKAGDTILVHAAAGGVGLIACQWAKHLGATVIGTVGSPEKAELARAHGCDHPINYNTEDFVERVRELTGGKGVPVVYDSVGQSTFLPSLDCLSPRGILVSFGQSSGPVEPLNVGQLAAKGSLFLTRPTLFHYVAAREDLETAAGELFELVEKGVVTIEVNHRFPLAQAADAHRALEGRQTTGSTVLTLS</sequence>
<reference evidence="7 8" key="1">
    <citation type="submission" date="2016-10" db="EMBL/GenBank/DDBJ databases">
        <authorList>
            <person name="de Groot N.N."/>
        </authorList>
    </citation>
    <scope>NUCLEOTIDE SEQUENCE [LARGE SCALE GENOMIC DNA]</scope>
    <source>
        <strain evidence="7 8">CGMCC 1.6291</strain>
    </source>
</reference>
<dbReference type="InterPro" id="IPR047618">
    <property type="entry name" value="QOR-like"/>
</dbReference>
<dbReference type="InterPro" id="IPR020843">
    <property type="entry name" value="ER"/>
</dbReference>
<dbReference type="SUPFAM" id="SSF51735">
    <property type="entry name" value="NAD(P)-binding Rossmann-fold domains"/>
    <property type="match status" value="1"/>
</dbReference>
<dbReference type="FunFam" id="3.40.50.720:FF:000053">
    <property type="entry name" value="Quinone oxidoreductase 1"/>
    <property type="match status" value="1"/>
</dbReference>